<dbReference type="InterPro" id="IPR050267">
    <property type="entry name" value="Anti-sigma-factor_SerPK"/>
</dbReference>
<feature type="domain" description="Histidine kinase/HSP90-like ATPase" evidence="2">
    <location>
        <begin position="12"/>
        <end position="119"/>
    </location>
</feature>
<dbReference type="SUPFAM" id="SSF55874">
    <property type="entry name" value="ATPase domain of HSP90 chaperone/DNA topoisomerase II/histidine kinase"/>
    <property type="match status" value="1"/>
</dbReference>
<reference evidence="3 4" key="1">
    <citation type="submission" date="2016-10" db="EMBL/GenBank/DDBJ databases">
        <authorList>
            <person name="de Groot N.N."/>
        </authorList>
    </citation>
    <scope>NUCLEOTIDE SEQUENCE [LARGE SCALE GENOMIC DNA]</scope>
    <source>
        <strain evidence="3 4">DSM 43067</strain>
    </source>
</reference>
<dbReference type="InterPro" id="IPR003594">
    <property type="entry name" value="HATPase_dom"/>
</dbReference>
<evidence type="ECO:0000259" key="2">
    <source>
        <dbReference type="Pfam" id="PF13581"/>
    </source>
</evidence>
<dbReference type="InterPro" id="IPR036890">
    <property type="entry name" value="HATPase_C_sf"/>
</dbReference>
<evidence type="ECO:0000313" key="4">
    <source>
        <dbReference type="Proteomes" id="UP000183413"/>
    </source>
</evidence>
<dbReference type="AlphaFoldDB" id="A0A1I5VB43"/>
<accession>A0A1I5VB43</accession>
<dbReference type="InParanoid" id="A0A1I5VB43"/>
<organism evidence="3 4">
    <name type="scientific">Actinomadura madurae</name>
    <dbReference type="NCBI Taxonomy" id="1993"/>
    <lineage>
        <taxon>Bacteria</taxon>
        <taxon>Bacillati</taxon>
        <taxon>Actinomycetota</taxon>
        <taxon>Actinomycetes</taxon>
        <taxon>Streptosporangiales</taxon>
        <taxon>Thermomonosporaceae</taxon>
        <taxon>Actinomadura</taxon>
    </lineage>
</organism>
<gene>
    <name evidence="3" type="ORF">SAMN04489713_12163</name>
</gene>
<keyword evidence="3" id="KW-0418">Kinase</keyword>
<keyword evidence="3" id="KW-0808">Transferase</keyword>
<name>A0A1I5VB43_9ACTN</name>
<dbReference type="EMBL" id="FOVH01000021">
    <property type="protein sequence ID" value="SFQ04743.1"/>
    <property type="molecule type" value="Genomic_DNA"/>
</dbReference>
<dbReference type="CDD" id="cd16936">
    <property type="entry name" value="HATPase_RsbW-like"/>
    <property type="match status" value="1"/>
</dbReference>
<evidence type="ECO:0000256" key="1">
    <source>
        <dbReference type="ARBA" id="ARBA00022527"/>
    </source>
</evidence>
<sequence length="128" mass="13805">MTTWIILGRVTLPAAPKSVGEARRFAAAVLDGSDRTATAHLLISEACTNSVRHSDSRHGGSFTLTLYDCGNSLRCEVIDAGAATIPTRHKGSELRDHGHGIVLIETLAARFGYDTDTAGRLHTWFELT</sequence>
<dbReference type="Gene3D" id="3.30.565.10">
    <property type="entry name" value="Histidine kinase-like ATPase, C-terminal domain"/>
    <property type="match status" value="1"/>
</dbReference>
<dbReference type="PANTHER" id="PTHR35526">
    <property type="entry name" value="ANTI-SIGMA-F FACTOR RSBW-RELATED"/>
    <property type="match status" value="1"/>
</dbReference>
<dbReference type="STRING" id="1993.SAMN04489713_12163"/>
<proteinExistence type="predicted"/>
<keyword evidence="4" id="KW-1185">Reference proteome</keyword>
<dbReference type="Proteomes" id="UP000183413">
    <property type="component" value="Unassembled WGS sequence"/>
</dbReference>
<keyword evidence="1" id="KW-0723">Serine/threonine-protein kinase</keyword>
<dbReference type="PANTHER" id="PTHR35526:SF3">
    <property type="entry name" value="ANTI-SIGMA-F FACTOR RSBW"/>
    <property type="match status" value="1"/>
</dbReference>
<dbReference type="GO" id="GO:0004674">
    <property type="term" value="F:protein serine/threonine kinase activity"/>
    <property type="evidence" value="ECO:0007669"/>
    <property type="project" value="UniProtKB-KW"/>
</dbReference>
<dbReference type="Pfam" id="PF13581">
    <property type="entry name" value="HATPase_c_2"/>
    <property type="match status" value="1"/>
</dbReference>
<protein>
    <submittedName>
        <fullName evidence="3">Anti-sigma regulatory factor (Ser/Thr protein kinase)</fullName>
    </submittedName>
</protein>
<dbReference type="RefSeq" id="WP_075024247.1">
    <property type="nucleotide sequence ID" value="NZ_FOVH01000021.1"/>
</dbReference>
<evidence type="ECO:0000313" key="3">
    <source>
        <dbReference type="EMBL" id="SFQ04743.1"/>
    </source>
</evidence>